<evidence type="ECO:0000313" key="4">
    <source>
        <dbReference type="WormBase" id="CBG23635"/>
    </source>
</evidence>
<dbReference type="EMBL" id="HE601498">
    <property type="protein sequence ID" value="CAP20440.1"/>
    <property type="molecule type" value="Genomic_DNA"/>
</dbReference>
<gene>
    <name evidence="2 4" type="ORF">CBG23635</name>
    <name evidence="2" type="ORF">CBG_23635</name>
</gene>
<feature type="transmembrane region" description="Helical" evidence="1">
    <location>
        <begin position="172"/>
        <end position="189"/>
    </location>
</feature>
<keyword evidence="1" id="KW-0472">Membrane</keyword>
<dbReference type="GO" id="GO:0005737">
    <property type="term" value="C:cytoplasm"/>
    <property type="evidence" value="ECO:0000318"/>
    <property type="project" value="GO_Central"/>
</dbReference>
<proteinExistence type="predicted"/>
<dbReference type="STRING" id="6238.A8WIZ5"/>
<dbReference type="GO" id="GO:0006382">
    <property type="term" value="P:adenosine to inosine editing"/>
    <property type="evidence" value="ECO:0000318"/>
    <property type="project" value="GO_Central"/>
</dbReference>
<dbReference type="GO" id="GO:0003725">
    <property type="term" value="F:double-stranded RNA binding"/>
    <property type="evidence" value="ECO:0000318"/>
    <property type="project" value="GO_Central"/>
</dbReference>
<name>A8WIZ5_CAEBR</name>
<dbReference type="AlphaFoldDB" id="A8WIZ5"/>
<dbReference type="RefSeq" id="XP_002647843.1">
    <property type="nucleotide sequence ID" value="XM_002647797.1"/>
</dbReference>
<dbReference type="GO" id="GO:0003726">
    <property type="term" value="F:double-stranded RNA adenosine deaminase activity"/>
    <property type="evidence" value="ECO:0000318"/>
    <property type="project" value="GO_Central"/>
</dbReference>
<dbReference type="HOGENOM" id="CLU_1195777_0_0_1"/>
<dbReference type="KEGG" id="cbr:CBG_23635"/>
<keyword evidence="1" id="KW-0812">Transmembrane</keyword>
<accession>A8WIZ5</accession>
<evidence type="ECO:0000256" key="1">
    <source>
        <dbReference type="SAM" id="Phobius"/>
    </source>
</evidence>
<dbReference type="InParanoid" id="A8WIZ5"/>
<dbReference type="GO" id="GO:0008251">
    <property type="term" value="F:tRNA-specific adenosine deaminase activity"/>
    <property type="evidence" value="ECO:0000318"/>
    <property type="project" value="GO_Central"/>
</dbReference>
<evidence type="ECO:0000313" key="3">
    <source>
        <dbReference type="Proteomes" id="UP000008549"/>
    </source>
</evidence>
<dbReference type="eggNOG" id="KOG2777">
    <property type="taxonomic scope" value="Eukaryota"/>
</dbReference>
<sequence>MFGRILKATRASRCVQSRPERQCSPLCREISEFCNREYYDMTRHYGQSEQSDSVHRSDQRSKREGLSFGSSIQYVCKPDSLIGGNGKYIVHIDPIVLARCGLIRSICYEFQYMPSEGSVMFEKQIDGRYALNKNVKLVFRANFSPACLSIQVTTTAYPTHIIIQRKSNRQSFFVILFILFFLLLAIDFLEPITRFHVSYANLERRRGVFRAVTGRLLQKTKATSACHSPEAA</sequence>
<dbReference type="GO" id="GO:0005730">
    <property type="term" value="C:nucleolus"/>
    <property type="evidence" value="ECO:0000318"/>
    <property type="project" value="GO_Central"/>
</dbReference>
<reference evidence="2 3" key="2">
    <citation type="journal article" date="2011" name="PLoS Genet.">
        <title>Caenorhabditis briggsae recombinant inbred line genotypes reveal inter-strain incompatibility and the evolution of recombination.</title>
        <authorList>
            <person name="Ross J.A."/>
            <person name="Koboldt D.C."/>
            <person name="Staisch J.E."/>
            <person name="Chamberlin H.M."/>
            <person name="Gupta B.P."/>
            <person name="Miller R.D."/>
            <person name="Baird S.E."/>
            <person name="Haag E.S."/>
        </authorList>
    </citation>
    <scope>NUCLEOTIDE SEQUENCE [LARGE SCALE GENOMIC DNA]</scope>
    <source>
        <strain evidence="2 3">AF16</strain>
    </source>
</reference>
<dbReference type="Proteomes" id="UP000008549">
    <property type="component" value="Unassembled WGS sequence"/>
</dbReference>
<dbReference type="CTD" id="8589843"/>
<keyword evidence="1" id="KW-1133">Transmembrane helix</keyword>
<reference evidence="2 3" key="1">
    <citation type="journal article" date="2003" name="PLoS Biol.">
        <title>The genome sequence of Caenorhabditis briggsae: a platform for comparative genomics.</title>
        <authorList>
            <person name="Stein L.D."/>
            <person name="Bao Z."/>
            <person name="Blasiar D."/>
            <person name="Blumenthal T."/>
            <person name="Brent M.R."/>
            <person name="Chen N."/>
            <person name="Chinwalla A."/>
            <person name="Clarke L."/>
            <person name="Clee C."/>
            <person name="Coghlan A."/>
            <person name="Coulson A."/>
            <person name="D'Eustachio P."/>
            <person name="Fitch D.H."/>
            <person name="Fulton L.A."/>
            <person name="Fulton R.E."/>
            <person name="Griffiths-Jones S."/>
            <person name="Harris T.W."/>
            <person name="Hillier L.W."/>
            <person name="Kamath R."/>
            <person name="Kuwabara P.E."/>
            <person name="Mardis E.R."/>
            <person name="Marra M.A."/>
            <person name="Miner T.L."/>
            <person name="Minx P."/>
            <person name="Mullikin J.C."/>
            <person name="Plumb R.W."/>
            <person name="Rogers J."/>
            <person name="Schein J.E."/>
            <person name="Sohrmann M."/>
            <person name="Spieth J."/>
            <person name="Stajich J.E."/>
            <person name="Wei C."/>
            <person name="Willey D."/>
            <person name="Wilson R.K."/>
            <person name="Durbin R."/>
            <person name="Waterston R.H."/>
        </authorList>
    </citation>
    <scope>NUCLEOTIDE SEQUENCE [LARGE SCALE GENOMIC DNA]</scope>
    <source>
        <strain evidence="2 3">AF16</strain>
    </source>
</reference>
<dbReference type="GeneID" id="8589843"/>
<evidence type="ECO:0000313" key="2">
    <source>
        <dbReference type="EMBL" id="CAP20440.1"/>
    </source>
</evidence>
<organism evidence="2 3">
    <name type="scientific">Caenorhabditis briggsae</name>
    <dbReference type="NCBI Taxonomy" id="6238"/>
    <lineage>
        <taxon>Eukaryota</taxon>
        <taxon>Metazoa</taxon>
        <taxon>Ecdysozoa</taxon>
        <taxon>Nematoda</taxon>
        <taxon>Chromadorea</taxon>
        <taxon>Rhabditida</taxon>
        <taxon>Rhabditina</taxon>
        <taxon>Rhabditomorpha</taxon>
        <taxon>Rhabditoidea</taxon>
        <taxon>Rhabditidae</taxon>
        <taxon>Peloderinae</taxon>
        <taxon>Caenorhabditis</taxon>
    </lineage>
</organism>
<keyword evidence="3" id="KW-1185">Reference proteome</keyword>
<dbReference type="WormBase" id="CBG23635">
    <property type="protein sequence ID" value="CBP13169"/>
    <property type="gene ID" value="WBGene00041943"/>
</dbReference>
<dbReference type="GO" id="GO:0006396">
    <property type="term" value="P:RNA processing"/>
    <property type="evidence" value="ECO:0000318"/>
    <property type="project" value="GO_Central"/>
</dbReference>
<protein>
    <submittedName>
        <fullName evidence="2">Protein CBG23635</fullName>
    </submittedName>
</protein>